<reference evidence="2 3" key="1">
    <citation type="submission" date="2016-07" db="EMBL/GenBank/DDBJ databases">
        <title>Pervasive Adenine N6-methylation of Active Genes in Fungi.</title>
        <authorList>
            <consortium name="DOE Joint Genome Institute"/>
            <person name="Mondo S.J."/>
            <person name="Dannebaum R.O."/>
            <person name="Kuo R.C."/>
            <person name="Labutti K."/>
            <person name="Haridas S."/>
            <person name="Kuo A."/>
            <person name="Salamov A."/>
            <person name="Ahrendt S.R."/>
            <person name="Lipzen A."/>
            <person name="Sullivan W."/>
            <person name="Andreopoulos W.B."/>
            <person name="Clum A."/>
            <person name="Lindquist E."/>
            <person name="Daum C."/>
            <person name="Ramamoorthy G.K."/>
            <person name="Gryganskyi A."/>
            <person name="Culley D."/>
            <person name="Magnuson J.K."/>
            <person name="James T.Y."/>
            <person name="O'Malley M.A."/>
            <person name="Stajich J.E."/>
            <person name="Spatafora J.W."/>
            <person name="Visel A."/>
            <person name="Grigoriev I.V."/>
        </authorList>
    </citation>
    <scope>NUCLEOTIDE SEQUENCE [LARGE SCALE GENOMIC DNA]</scope>
    <source>
        <strain evidence="2 3">NRRL 1336</strain>
    </source>
</reference>
<protein>
    <submittedName>
        <fullName evidence="2">Uncharacterized protein</fullName>
    </submittedName>
</protein>
<keyword evidence="1" id="KW-1133">Transmembrane helix</keyword>
<dbReference type="Proteomes" id="UP000193560">
    <property type="component" value="Unassembled WGS sequence"/>
</dbReference>
<name>A0A1X2HLV5_9FUNG</name>
<accession>A0A1X2HLV5</accession>
<organism evidence="2 3">
    <name type="scientific">Absidia repens</name>
    <dbReference type="NCBI Taxonomy" id="90262"/>
    <lineage>
        <taxon>Eukaryota</taxon>
        <taxon>Fungi</taxon>
        <taxon>Fungi incertae sedis</taxon>
        <taxon>Mucoromycota</taxon>
        <taxon>Mucoromycotina</taxon>
        <taxon>Mucoromycetes</taxon>
        <taxon>Mucorales</taxon>
        <taxon>Cunninghamellaceae</taxon>
        <taxon>Absidia</taxon>
    </lineage>
</organism>
<feature type="transmembrane region" description="Helical" evidence="1">
    <location>
        <begin position="6"/>
        <end position="25"/>
    </location>
</feature>
<keyword evidence="3" id="KW-1185">Reference proteome</keyword>
<sequence>MYSFTPPTPFPLFFLSSCVYIYICFRKKKENHPFHFPHIKFFSFFFFVTFNYCIYALQTFHIIPKYSFYTSFLPLLFLLYTISA</sequence>
<gene>
    <name evidence="2" type="ORF">BCR42DRAFT_430076</name>
</gene>
<dbReference type="AlphaFoldDB" id="A0A1X2HLV5"/>
<dbReference type="EMBL" id="MCGE01000059">
    <property type="protein sequence ID" value="ORY99735.1"/>
    <property type="molecule type" value="Genomic_DNA"/>
</dbReference>
<evidence type="ECO:0000313" key="3">
    <source>
        <dbReference type="Proteomes" id="UP000193560"/>
    </source>
</evidence>
<keyword evidence="1" id="KW-0472">Membrane</keyword>
<evidence type="ECO:0000256" key="1">
    <source>
        <dbReference type="SAM" id="Phobius"/>
    </source>
</evidence>
<evidence type="ECO:0000313" key="2">
    <source>
        <dbReference type="EMBL" id="ORY99735.1"/>
    </source>
</evidence>
<comment type="caution">
    <text evidence="2">The sequence shown here is derived from an EMBL/GenBank/DDBJ whole genome shotgun (WGS) entry which is preliminary data.</text>
</comment>
<proteinExistence type="predicted"/>
<feature type="transmembrane region" description="Helical" evidence="1">
    <location>
        <begin position="37"/>
        <end position="57"/>
    </location>
</feature>
<keyword evidence="1" id="KW-0812">Transmembrane</keyword>
<feature type="transmembrane region" description="Helical" evidence="1">
    <location>
        <begin position="63"/>
        <end position="82"/>
    </location>
</feature>